<keyword evidence="1" id="KW-0067">ATP-binding</keyword>
<dbReference type="GO" id="GO:0005524">
    <property type="term" value="F:ATP binding"/>
    <property type="evidence" value="ECO:0007669"/>
    <property type="project" value="UniProtKB-KW"/>
</dbReference>
<dbReference type="EMBL" id="CP031023">
    <property type="protein sequence ID" value="AZA16213.1"/>
    <property type="molecule type" value="Genomic_DNA"/>
</dbReference>
<dbReference type="AlphaFoldDB" id="A0A3G6JEC2"/>
<keyword evidence="1" id="KW-0547">Nucleotide-binding</keyword>
<name>A0A3G6JEC2_LACDL</name>
<sequence>MCFEVGIVRVFGQEENEEETFAKHNDSYFDASWKAEFL</sequence>
<proteinExistence type="predicted"/>
<organism evidence="1">
    <name type="scientific">Lactobacillus delbrueckii subsp. lactis</name>
    <dbReference type="NCBI Taxonomy" id="29397"/>
    <lineage>
        <taxon>Bacteria</taxon>
        <taxon>Bacillati</taxon>
        <taxon>Bacillota</taxon>
        <taxon>Bacilli</taxon>
        <taxon>Lactobacillales</taxon>
        <taxon>Lactobacillaceae</taxon>
        <taxon>Lactobacillus</taxon>
    </lineage>
</organism>
<gene>
    <name evidence="1" type="ORF">DQL93_06505</name>
</gene>
<protein>
    <submittedName>
        <fullName evidence="1">ABC transporter ATP-binding protein</fullName>
    </submittedName>
</protein>
<reference evidence="1" key="1">
    <citation type="submission" date="2018-07" db="EMBL/GenBank/DDBJ databases">
        <authorList>
            <person name="Somerville V."/>
        </authorList>
    </citation>
    <scope>NUCLEOTIDE SEQUENCE</scope>
    <source>
        <strain evidence="1">NWC_2_2</strain>
    </source>
</reference>
<evidence type="ECO:0000313" key="1">
    <source>
        <dbReference type="EMBL" id="AZA16213.1"/>
    </source>
</evidence>
<accession>A0A3G6JEC2</accession>